<gene>
    <name evidence="3" type="ORF">C922_05155</name>
</gene>
<dbReference type="AlphaFoldDB" id="W6ZU67"/>
<keyword evidence="2" id="KW-0812">Transmembrane</keyword>
<dbReference type="Proteomes" id="UP000030640">
    <property type="component" value="Unassembled WGS sequence"/>
</dbReference>
<dbReference type="RefSeq" id="XP_008818949.1">
    <property type="nucleotide sequence ID" value="XM_008820727.1"/>
</dbReference>
<dbReference type="GeneID" id="20040429"/>
<evidence type="ECO:0000313" key="3">
    <source>
        <dbReference type="EMBL" id="EUD64467.1"/>
    </source>
</evidence>
<feature type="compositionally biased region" description="Acidic residues" evidence="1">
    <location>
        <begin position="457"/>
        <end position="467"/>
    </location>
</feature>
<feature type="region of interest" description="Disordered" evidence="1">
    <location>
        <begin position="360"/>
        <end position="473"/>
    </location>
</feature>
<reference evidence="3 4" key="1">
    <citation type="submission" date="2013-02" db="EMBL/GenBank/DDBJ databases">
        <title>The Genome Sequence of Plasmodium inui San Antonio 1.</title>
        <authorList>
            <consortium name="The Broad Institute Genome Sequencing Platform"/>
            <consortium name="The Broad Institute Genome Sequencing Center for Infectious Disease"/>
            <person name="Neafsey D."/>
            <person name="Cheeseman I."/>
            <person name="Volkman S."/>
            <person name="Adams J."/>
            <person name="Walker B."/>
            <person name="Young S.K."/>
            <person name="Zeng Q."/>
            <person name="Gargeya S."/>
            <person name="Fitzgerald M."/>
            <person name="Haas B."/>
            <person name="Abouelleil A."/>
            <person name="Alvarado L."/>
            <person name="Arachchi H.M."/>
            <person name="Berlin A.M."/>
            <person name="Chapman S.B."/>
            <person name="Dewar J."/>
            <person name="Goldberg J."/>
            <person name="Griggs A."/>
            <person name="Gujja S."/>
            <person name="Hansen M."/>
            <person name="Howarth C."/>
            <person name="Imamovic A."/>
            <person name="Larimer J."/>
            <person name="McCowan C."/>
            <person name="Murphy C."/>
            <person name="Neiman D."/>
            <person name="Pearson M."/>
            <person name="Priest M."/>
            <person name="Roberts A."/>
            <person name="Saif S."/>
            <person name="Shea T."/>
            <person name="Sisk P."/>
            <person name="Sykes S."/>
            <person name="Wortman J."/>
            <person name="Nusbaum C."/>
            <person name="Birren B."/>
        </authorList>
    </citation>
    <scope>NUCLEOTIDE SEQUENCE [LARGE SCALE GENOMIC DNA]</scope>
    <source>
        <strain evidence="3 4">San Antonio 1</strain>
    </source>
</reference>
<dbReference type="VEuPathDB" id="PlasmoDB:C922_05155"/>
<proteinExistence type="predicted"/>
<keyword evidence="2" id="KW-1133">Transmembrane helix</keyword>
<keyword evidence="2" id="KW-0472">Membrane</keyword>
<keyword evidence="4" id="KW-1185">Reference proteome</keyword>
<protein>
    <submittedName>
        <fullName evidence="3">Uncharacterized protein</fullName>
    </submittedName>
</protein>
<evidence type="ECO:0000256" key="2">
    <source>
        <dbReference type="SAM" id="Phobius"/>
    </source>
</evidence>
<evidence type="ECO:0000313" key="4">
    <source>
        <dbReference type="Proteomes" id="UP000030640"/>
    </source>
</evidence>
<name>W6ZU67_9APIC</name>
<dbReference type="EMBL" id="KI965500">
    <property type="protein sequence ID" value="EUD64467.1"/>
    <property type="molecule type" value="Genomic_DNA"/>
</dbReference>
<organism evidence="3 4">
    <name type="scientific">Plasmodium inui San Antonio 1</name>
    <dbReference type="NCBI Taxonomy" id="1237626"/>
    <lineage>
        <taxon>Eukaryota</taxon>
        <taxon>Sar</taxon>
        <taxon>Alveolata</taxon>
        <taxon>Apicomplexa</taxon>
        <taxon>Aconoidasida</taxon>
        <taxon>Haemosporida</taxon>
        <taxon>Plasmodiidae</taxon>
        <taxon>Plasmodium</taxon>
        <taxon>Plasmodium (Plasmodium)</taxon>
    </lineage>
</organism>
<accession>W6ZU67</accession>
<evidence type="ECO:0000256" key="1">
    <source>
        <dbReference type="SAM" id="MobiDB-lite"/>
    </source>
</evidence>
<feature type="compositionally biased region" description="Polar residues" evidence="1">
    <location>
        <begin position="424"/>
        <end position="434"/>
    </location>
</feature>
<sequence length="534" mass="59014">MSVAGAQVEWKLDSWSKDSTRKWGYPAPKARGNQCSNNTRYCYPTNTASGSTRWGQMDDWASRKLLNGSTYKWDQQGFNDNATTGLQSHNASEHISWGDFIHKVLEKLSVLLVSSNATTANTLLWTREEWQSFEGKREGKMAPLDEVESGRRILFVIMCIITGLIEGRKRRDQIFKRRGRMCSTVDMALEFPRSKWQVWIEDEDSRKGNKQIACSRNNGYDGCQEASIALILSIYFSMKGVCNECGPYRLTYWIKSDLDNEREAGGKYCYFNGGREICNDDVSTNQEGGILITREGELDVLDRPKVVEAADVLRSKNEAEEKNNQAVVILAEGSTKCVDRQDKETACGSYDGHIGATLSGDLGENCDKKTEGEDLTLKEPSRTPILASSPEGNNSEEKLRSLVSNGGSLENFLGKDSDQEPGELTTSESGGWTNSQGPGQESEGEESTVGKSAVEESANEESTDEDAASGGSASNGDFVSGLMRNWPLMAGVVVVICLIVGSGYGLWRIFRGGPRPKRQGKDRRARKRYAVAYS</sequence>
<feature type="compositionally biased region" description="Basic and acidic residues" evidence="1">
    <location>
        <begin position="365"/>
        <end position="381"/>
    </location>
</feature>
<feature type="transmembrane region" description="Helical" evidence="2">
    <location>
        <begin position="486"/>
        <end position="507"/>
    </location>
</feature>